<reference evidence="1" key="1">
    <citation type="submission" date="2012-04" db="EMBL/GenBank/DDBJ databases">
        <title>The Genome Sequence of Loa loa.</title>
        <authorList>
            <consortium name="The Broad Institute Genome Sequencing Platform"/>
            <consortium name="Broad Institute Genome Sequencing Center for Infectious Disease"/>
            <person name="Nutman T.B."/>
            <person name="Fink D.L."/>
            <person name="Russ C."/>
            <person name="Young S."/>
            <person name="Zeng Q."/>
            <person name="Gargeya S."/>
            <person name="Alvarado L."/>
            <person name="Berlin A."/>
            <person name="Chapman S.B."/>
            <person name="Chen Z."/>
            <person name="Freedman E."/>
            <person name="Gellesch M."/>
            <person name="Goldberg J."/>
            <person name="Griggs A."/>
            <person name="Gujja S."/>
            <person name="Heilman E.R."/>
            <person name="Heiman D."/>
            <person name="Howarth C."/>
            <person name="Mehta T."/>
            <person name="Neiman D."/>
            <person name="Pearson M."/>
            <person name="Roberts A."/>
            <person name="Saif S."/>
            <person name="Shea T."/>
            <person name="Shenoy N."/>
            <person name="Sisk P."/>
            <person name="Stolte C."/>
            <person name="Sykes S."/>
            <person name="White J."/>
            <person name="Yandava C."/>
            <person name="Haas B."/>
            <person name="Henn M.R."/>
            <person name="Nusbaum C."/>
            <person name="Birren B."/>
        </authorList>
    </citation>
    <scope>NUCLEOTIDE SEQUENCE [LARGE SCALE GENOMIC DNA]</scope>
</reference>
<accession>A0A1S0U716</accession>
<dbReference type="InParanoid" id="A0A1S0U716"/>
<protein>
    <submittedName>
        <fullName evidence="1">Uncharacterized protein</fullName>
    </submittedName>
</protein>
<organism evidence="1">
    <name type="scientific">Loa loa</name>
    <name type="common">Eye worm</name>
    <name type="synonym">Filaria loa</name>
    <dbReference type="NCBI Taxonomy" id="7209"/>
    <lineage>
        <taxon>Eukaryota</taxon>
        <taxon>Metazoa</taxon>
        <taxon>Ecdysozoa</taxon>
        <taxon>Nematoda</taxon>
        <taxon>Chromadorea</taxon>
        <taxon>Rhabditida</taxon>
        <taxon>Spirurina</taxon>
        <taxon>Spiruromorpha</taxon>
        <taxon>Filarioidea</taxon>
        <taxon>Onchocercidae</taxon>
        <taxon>Loa</taxon>
    </lineage>
</organism>
<proteinExistence type="predicted"/>
<dbReference type="AlphaFoldDB" id="A0A1S0U716"/>
<dbReference type="KEGG" id="loa:LOAG_02283"/>
<dbReference type="CTD" id="9939672"/>
<evidence type="ECO:0000313" key="1">
    <source>
        <dbReference type="EMBL" id="EFO26198.1"/>
    </source>
</evidence>
<dbReference type="EMBL" id="JH712072">
    <property type="protein sequence ID" value="EFO26198.1"/>
    <property type="molecule type" value="Genomic_DNA"/>
</dbReference>
<gene>
    <name evidence="1" type="ORF">LOAG_02283</name>
</gene>
<dbReference type="RefSeq" id="XP_003137869.1">
    <property type="nucleotide sequence ID" value="XM_003137821.1"/>
</dbReference>
<dbReference type="GeneID" id="9939672"/>
<name>A0A1S0U716_LOALO</name>
<sequence length="128" mass="15091">MDRASLTSYHFDLVIHSYLLTSHSQSVDEKKNRLFRSAKIKSTRRKIYSISNFQFRLRLVGAAQRNTSTVLTKREELFSVQHIDLYTFFHSIRKIREIVEHHQNGDVNFIEMQLSHAAIHSSLVTRIF</sequence>